<comment type="caution">
    <text evidence="2">The sequence shown here is derived from an EMBL/GenBank/DDBJ whole genome shotgun (WGS) entry which is preliminary data.</text>
</comment>
<feature type="signal peptide" evidence="1">
    <location>
        <begin position="1"/>
        <end position="29"/>
    </location>
</feature>
<gene>
    <name evidence="2" type="ORF">A3G33_09315</name>
</gene>
<evidence type="ECO:0000313" key="2">
    <source>
        <dbReference type="EMBL" id="OGW97383.1"/>
    </source>
</evidence>
<protein>
    <recommendedName>
        <fullName evidence="4">Secreted protein</fullName>
    </recommendedName>
</protein>
<reference evidence="2 3" key="1">
    <citation type="journal article" date="2016" name="Nat. Commun.">
        <title>Thousands of microbial genomes shed light on interconnected biogeochemical processes in an aquifer system.</title>
        <authorList>
            <person name="Anantharaman K."/>
            <person name="Brown C.T."/>
            <person name="Hug L.A."/>
            <person name="Sharon I."/>
            <person name="Castelle C.J."/>
            <person name="Probst A.J."/>
            <person name="Thomas B.C."/>
            <person name="Singh A."/>
            <person name="Wilkins M.J."/>
            <person name="Karaoz U."/>
            <person name="Brodie E.L."/>
            <person name="Williams K.H."/>
            <person name="Hubbard S.S."/>
            <person name="Banfield J.F."/>
        </authorList>
    </citation>
    <scope>NUCLEOTIDE SEQUENCE [LARGE SCALE GENOMIC DNA]</scope>
</reference>
<accession>A0A1G1KWT5</accession>
<proteinExistence type="predicted"/>
<dbReference type="Proteomes" id="UP000178187">
    <property type="component" value="Unassembled WGS sequence"/>
</dbReference>
<feature type="chain" id="PRO_5009576585" description="Secreted protein" evidence="1">
    <location>
        <begin position="30"/>
        <end position="116"/>
    </location>
</feature>
<evidence type="ECO:0008006" key="4">
    <source>
        <dbReference type="Google" id="ProtNLM"/>
    </source>
</evidence>
<evidence type="ECO:0000256" key="1">
    <source>
        <dbReference type="SAM" id="SignalP"/>
    </source>
</evidence>
<sequence>MGTKRNKQCLKMMVALIIFFVLHQGWTCAAAGEKDNDLSKKVDQQVFNMACPIIKGITLNDVDRIIQEFRQSKIYIWVKEKYSGIDQKIDEYKKGIIELKAKCEQKTGSEKNTNSG</sequence>
<name>A0A1G1KWT5_9BACT</name>
<dbReference type="AlphaFoldDB" id="A0A1G1KWT5"/>
<keyword evidence="1" id="KW-0732">Signal</keyword>
<organism evidence="2 3">
    <name type="scientific">Candidatus Danuiimicrobium aquiferis</name>
    <dbReference type="NCBI Taxonomy" id="1801832"/>
    <lineage>
        <taxon>Bacteria</taxon>
        <taxon>Pseudomonadati</taxon>
        <taxon>Candidatus Omnitrophota</taxon>
        <taxon>Candidatus Danuiimicrobium</taxon>
    </lineage>
</organism>
<dbReference type="EMBL" id="MHFR01000042">
    <property type="protein sequence ID" value="OGW97383.1"/>
    <property type="molecule type" value="Genomic_DNA"/>
</dbReference>
<evidence type="ECO:0000313" key="3">
    <source>
        <dbReference type="Proteomes" id="UP000178187"/>
    </source>
</evidence>